<dbReference type="Gene3D" id="3.40.50.1820">
    <property type="entry name" value="alpha/beta hydrolase"/>
    <property type="match status" value="1"/>
</dbReference>
<dbReference type="SUPFAM" id="SSF53474">
    <property type="entry name" value="alpha/beta-Hydrolases"/>
    <property type="match status" value="1"/>
</dbReference>
<reference evidence="2 3" key="1">
    <citation type="submission" date="2015-09" db="EMBL/GenBank/DDBJ databases">
        <title>Sorangium comparison.</title>
        <authorList>
            <person name="Zaburannyi N."/>
            <person name="Bunk B."/>
            <person name="Overmann J."/>
            <person name="Mueller R."/>
        </authorList>
    </citation>
    <scope>NUCLEOTIDE SEQUENCE [LARGE SCALE GENOMIC DNA]</scope>
    <source>
        <strain evidence="2 3">So ce26</strain>
    </source>
</reference>
<dbReference type="EMBL" id="CP012673">
    <property type="protein sequence ID" value="AUX46634.1"/>
    <property type="molecule type" value="Genomic_DNA"/>
</dbReference>
<feature type="domain" description="AB hydrolase-1" evidence="1">
    <location>
        <begin position="7"/>
        <end position="231"/>
    </location>
</feature>
<dbReference type="Pfam" id="PF12697">
    <property type="entry name" value="Abhydrolase_6"/>
    <property type="match status" value="1"/>
</dbReference>
<dbReference type="InterPro" id="IPR029058">
    <property type="entry name" value="AB_hydrolase_fold"/>
</dbReference>
<dbReference type="PANTHER" id="PTHR37017">
    <property type="entry name" value="AB HYDROLASE-1 DOMAIN-CONTAINING PROTEIN-RELATED"/>
    <property type="match status" value="1"/>
</dbReference>
<protein>
    <submittedName>
        <fullName evidence="2">Esterase</fullName>
    </submittedName>
</protein>
<proteinExistence type="predicted"/>
<sequence>MAKKTTFVLVHGAWHGAWCYKRVAAPLRARGHEVHAPTLTGLAERSHLLDGAVNVSTHIADIANLLRWEELTDVVLCGHSYGGMVITGVAGLVPDRIRSMVYVDAYLPEEGQNMLDMVPEVFQKSFQASASRNGGVLVPAIPAELLAVNPRDRAWVDAQCTSQPYATFVEGVAGRAAVDRIGKRMYIYAAGWGETPFTPIYERLKEDRSWTTHAAPCGHDIMIDMPELLIELLLEAAA</sequence>
<gene>
    <name evidence="2" type="ORF">SOCE26_081400</name>
</gene>
<evidence type="ECO:0000313" key="3">
    <source>
        <dbReference type="Proteomes" id="UP000238348"/>
    </source>
</evidence>
<dbReference type="InterPro" id="IPR052897">
    <property type="entry name" value="Sec-Metab_Biosynth_Hydrolase"/>
</dbReference>
<dbReference type="RefSeq" id="WP_199789443.1">
    <property type="nucleotide sequence ID" value="NZ_CP012673.1"/>
</dbReference>
<organism evidence="2 3">
    <name type="scientific">Sorangium cellulosum</name>
    <name type="common">Polyangium cellulosum</name>
    <dbReference type="NCBI Taxonomy" id="56"/>
    <lineage>
        <taxon>Bacteria</taxon>
        <taxon>Pseudomonadati</taxon>
        <taxon>Myxococcota</taxon>
        <taxon>Polyangia</taxon>
        <taxon>Polyangiales</taxon>
        <taxon>Polyangiaceae</taxon>
        <taxon>Sorangium</taxon>
    </lineage>
</organism>
<accession>A0A2L0F4Y8</accession>
<evidence type="ECO:0000313" key="2">
    <source>
        <dbReference type="EMBL" id="AUX46634.1"/>
    </source>
</evidence>
<evidence type="ECO:0000259" key="1">
    <source>
        <dbReference type="Pfam" id="PF12697"/>
    </source>
</evidence>
<dbReference type="AlphaFoldDB" id="A0A2L0F4Y8"/>
<name>A0A2L0F4Y8_SORCE</name>
<dbReference type="PANTHER" id="PTHR37017:SF11">
    <property type="entry name" value="ESTERASE_LIPASE_THIOESTERASE DOMAIN-CONTAINING PROTEIN"/>
    <property type="match status" value="1"/>
</dbReference>
<dbReference type="InterPro" id="IPR000073">
    <property type="entry name" value="AB_hydrolase_1"/>
</dbReference>
<dbReference type="Proteomes" id="UP000238348">
    <property type="component" value="Chromosome"/>
</dbReference>